<dbReference type="EnsemblMetazoa" id="OVOC5044.1">
    <property type="protein sequence ID" value="OVOC5044.1"/>
    <property type="gene ID" value="WBGene00241853"/>
</dbReference>
<reference evidence="1" key="2">
    <citation type="submission" date="2022-06" db="UniProtKB">
        <authorList>
            <consortium name="EnsemblMetazoa"/>
        </authorList>
    </citation>
    <scope>IDENTIFICATION</scope>
</reference>
<protein>
    <submittedName>
        <fullName evidence="1">Uncharacterized protein</fullName>
    </submittedName>
</protein>
<reference evidence="2" key="1">
    <citation type="submission" date="2013-10" db="EMBL/GenBank/DDBJ databases">
        <title>Genome sequencing of Onchocerca volvulus.</title>
        <authorList>
            <person name="Cotton J."/>
            <person name="Tsai J."/>
            <person name="Stanley E."/>
            <person name="Tracey A."/>
            <person name="Holroyd N."/>
            <person name="Lustigman S."/>
            <person name="Berriman M."/>
        </authorList>
    </citation>
    <scope>NUCLEOTIDE SEQUENCE</scope>
</reference>
<dbReference type="AlphaFoldDB" id="A0A8R1TV38"/>
<sequence>MHDVSTEMSQFYQKFINVHENISGIYKTSSANSYGKNFVTSFNFVSSFLNCFAQEFNITLILVCKPTVLPKKKEKKSVNSINFFFTIDFMEFFICLCCYKSQKRQENRANNSPPR</sequence>
<evidence type="ECO:0000313" key="2">
    <source>
        <dbReference type="Proteomes" id="UP000024404"/>
    </source>
</evidence>
<dbReference type="Proteomes" id="UP000024404">
    <property type="component" value="Unassembled WGS sequence"/>
</dbReference>
<name>A0A8R1TV38_ONCVO</name>
<organism evidence="1 2">
    <name type="scientific">Onchocerca volvulus</name>
    <dbReference type="NCBI Taxonomy" id="6282"/>
    <lineage>
        <taxon>Eukaryota</taxon>
        <taxon>Metazoa</taxon>
        <taxon>Ecdysozoa</taxon>
        <taxon>Nematoda</taxon>
        <taxon>Chromadorea</taxon>
        <taxon>Rhabditida</taxon>
        <taxon>Spirurina</taxon>
        <taxon>Spiruromorpha</taxon>
        <taxon>Filarioidea</taxon>
        <taxon>Onchocercidae</taxon>
        <taxon>Onchocerca</taxon>
    </lineage>
</organism>
<proteinExistence type="predicted"/>
<dbReference type="EMBL" id="CMVM020000148">
    <property type="status" value="NOT_ANNOTATED_CDS"/>
    <property type="molecule type" value="Genomic_DNA"/>
</dbReference>
<accession>A0A8R1TV38</accession>
<evidence type="ECO:0000313" key="1">
    <source>
        <dbReference type="EnsemblMetazoa" id="OVOC5044.1"/>
    </source>
</evidence>
<keyword evidence="2" id="KW-1185">Reference proteome</keyword>